<accession>A0ABN8ZVZ4</accession>
<protein>
    <submittedName>
        <fullName evidence="2">Uncharacterized protein</fullName>
    </submittedName>
</protein>
<keyword evidence="3" id="KW-1185">Reference proteome</keyword>
<feature type="region of interest" description="Disordered" evidence="1">
    <location>
        <begin position="219"/>
        <end position="254"/>
    </location>
</feature>
<feature type="region of interest" description="Disordered" evidence="1">
    <location>
        <begin position="1"/>
        <end position="20"/>
    </location>
</feature>
<name>A0ABN8ZVZ4_RANTA</name>
<feature type="region of interest" description="Disordered" evidence="1">
    <location>
        <begin position="82"/>
        <end position="163"/>
    </location>
</feature>
<dbReference type="Proteomes" id="UP001176941">
    <property type="component" value="Chromosome 6"/>
</dbReference>
<dbReference type="EMBL" id="OX459942">
    <property type="protein sequence ID" value="CAI9176952.1"/>
    <property type="molecule type" value="Genomic_DNA"/>
</dbReference>
<feature type="compositionally biased region" description="Basic and acidic residues" evidence="1">
    <location>
        <begin position="146"/>
        <end position="160"/>
    </location>
</feature>
<proteinExistence type="predicted"/>
<organism evidence="2 3">
    <name type="scientific">Rangifer tarandus platyrhynchus</name>
    <name type="common">Svalbard reindeer</name>
    <dbReference type="NCBI Taxonomy" id="3082113"/>
    <lineage>
        <taxon>Eukaryota</taxon>
        <taxon>Metazoa</taxon>
        <taxon>Chordata</taxon>
        <taxon>Craniata</taxon>
        <taxon>Vertebrata</taxon>
        <taxon>Euteleostomi</taxon>
        <taxon>Mammalia</taxon>
        <taxon>Eutheria</taxon>
        <taxon>Laurasiatheria</taxon>
        <taxon>Artiodactyla</taxon>
        <taxon>Ruminantia</taxon>
        <taxon>Pecora</taxon>
        <taxon>Cervidae</taxon>
        <taxon>Odocoileinae</taxon>
        <taxon>Rangifer</taxon>
    </lineage>
</organism>
<evidence type="ECO:0000313" key="3">
    <source>
        <dbReference type="Proteomes" id="UP001176941"/>
    </source>
</evidence>
<evidence type="ECO:0000256" key="1">
    <source>
        <dbReference type="SAM" id="MobiDB-lite"/>
    </source>
</evidence>
<evidence type="ECO:0000313" key="2">
    <source>
        <dbReference type="EMBL" id="CAI9176952.1"/>
    </source>
</evidence>
<gene>
    <name evidence="2" type="ORF">MRATA1EN1_LOCUS25914</name>
</gene>
<sequence length="290" mass="30818">MAGRSSHPRAAQAPGEPGLARPVQLKRFVFSGAASARQGTRRLGSPNHLLLLPRRRSRSFSRSSPRFPVYCIKAPGFRGSWPRLFRGGRRGGPGSPLRPRRRRALSAGTPLLGGAGRHGGGRRPLVGPGAPRPPCGSPPGRSRAAAPERDRVRPGLRELRPPSGRRWAGEAGWRFTALALPPREPPLSLFGPPSRSGEGSVGTAGLRRAVLFGPRGLEALGPRREQPARPARTGLTGAPNWSRAGPPRRLPRPRGLEFLRGGSQLLWMLGTSALGICPPASAGARPPGRS</sequence>
<reference evidence="2" key="1">
    <citation type="submission" date="2023-04" db="EMBL/GenBank/DDBJ databases">
        <authorList>
            <consortium name="ELIXIR-Norway"/>
        </authorList>
    </citation>
    <scope>NUCLEOTIDE SEQUENCE [LARGE SCALE GENOMIC DNA]</scope>
</reference>
<feature type="region of interest" description="Disordered" evidence="1">
    <location>
        <begin position="183"/>
        <end position="202"/>
    </location>
</feature>